<dbReference type="PANTHER" id="PTHR11347">
    <property type="entry name" value="CYCLIC NUCLEOTIDE PHOSPHODIESTERASE"/>
    <property type="match status" value="1"/>
</dbReference>
<dbReference type="InterPro" id="IPR023174">
    <property type="entry name" value="PDEase_CS"/>
</dbReference>
<feature type="region of interest" description="Disordered" evidence="7">
    <location>
        <begin position="1"/>
        <end position="28"/>
    </location>
</feature>
<feature type="domain" description="PDEase" evidence="9">
    <location>
        <begin position="1265"/>
        <end position="1602"/>
    </location>
</feature>
<comment type="cofactor">
    <cofactor evidence="6">
        <name>a divalent metal cation</name>
        <dbReference type="ChEBI" id="CHEBI:60240"/>
    </cofactor>
    <text evidence="6">Binds 2 divalent metal cations per subunit. Site 1 may preferentially bind zinc ions, while site 2 has a preference for magnesium and/or manganese ions.</text>
</comment>
<evidence type="ECO:0000256" key="4">
    <source>
        <dbReference type="PIRSR" id="PIRSR623088-2"/>
    </source>
</evidence>
<feature type="compositionally biased region" description="Low complexity" evidence="7">
    <location>
        <begin position="18"/>
        <end position="28"/>
    </location>
</feature>
<feature type="binding site" evidence="5">
    <location>
        <position position="1387"/>
    </location>
    <ligand>
        <name>Zn(2+)</name>
        <dbReference type="ChEBI" id="CHEBI:29105"/>
        <label>1</label>
    </ligand>
</feature>
<evidence type="ECO:0000256" key="1">
    <source>
        <dbReference type="ARBA" id="ARBA00022723"/>
    </source>
</evidence>
<feature type="transmembrane region" description="Helical" evidence="8">
    <location>
        <begin position="1000"/>
        <end position="1019"/>
    </location>
</feature>
<feature type="transmembrane region" description="Helical" evidence="8">
    <location>
        <begin position="856"/>
        <end position="879"/>
    </location>
</feature>
<keyword evidence="8" id="KW-0472">Membrane</keyword>
<dbReference type="SMART" id="SM00471">
    <property type="entry name" value="HDc"/>
    <property type="match status" value="1"/>
</dbReference>
<feature type="binding site" evidence="4">
    <location>
        <position position="1388"/>
    </location>
    <ligand>
        <name>AMP</name>
        <dbReference type="ChEBI" id="CHEBI:456215"/>
    </ligand>
</feature>
<keyword evidence="8" id="KW-0812">Transmembrane</keyword>
<gene>
    <name evidence="10" type="ORF">BN1205_077370</name>
</gene>
<evidence type="ECO:0000256" key="7">
    <source>
        <dbReference type="SAM" id="MobiDB-lite"/>
    </source>
</evidence>
<feature type="compositionally biased region" description="Basic and acidic residues" evidence="7">
    <location>
        <begin position="1670"/>
        <end position="1691"/>
    </location>
</feature>
<dbReference type="Pfam" id="PF00233">
    <property type="entry name" value="PDEase_I"/>
    <property type="match status" value="1"/>
</dbReference>
<feature type="binding site" evidence="4">
    <location>
        <begin position="1346"/>
        <end position="1350"/>
    </location>
    <ligand>
        <name>AMP</name>
        <dbReference type="ChEBI" id="CHEBI:456215"/>
    </ligand>
</feature>
<dbReference type="EC" id="3.1.4.-" evidence="6"/>
<feature type="active site" description="Proton donor" evidence="3">
    <location>
        <position position="1346"/>
    </location>
</feature>
<dbReference type="GO" id="GO:0007165">
    <property type="term" value="P:signal transduction"/>
    <property type="evidence" value="ECO:0007669"/>
    <property type="project" value="InterPro"/>
</dbReference>
<evidence type="ECO:0000259" key="9">
    <source>
        <dbReference type="PROSITE" id="PS51845"/>
    </source>
</evidence>
<evidence type="ECO:0000256" key="3">
    <source>
        <dbReference type="PIRSR" id="PIRSR623088-1"/>
    </source>
</evidence>
<feature type="compositionally biased region" description="Basic and acidic residues" evidence="7">
    <location>
        <begin position="416"/>
        <end position="432"/>
    </location>
</feature>
<dbReference type="PROSITE" id="PS00126">
    <property type="entry name" value="PDEASE_I_1"/>
    <property type="match status" value="1"/>
</dbReference>
<feature type="compositionally biased region" description="Low complexity" evidence="7">
    <location>
        <begin position="267"/>
        <end position="279"/>
    </location>
</feature>
<feature type="binding site" evidence="4">
    <location>
        <position position="1552"/>
    </location>
    <ligand>
        <name>AMP</name>
        <dbReference type="ChEBI" id="CHEBI:456215"/>
    </ligand>
</feature>
<feature type="region of interest" description="Disordered" evidence="7">
    <location>
        <begin position="451"/>
        <end position="486"/>
    </location>
</feature>
<feature type="binding site" evidence="5">
    <location>
        <position position="1388"/>
    </location>
    <ligand>
        <name>Zn(2+)</name>
        <dbReference type="ChEBI" id="CHEBI:29105"/>
        <label>2</label>
    </ligand>
</feature>
<feature type="transmembrane region" description="Helical" evidence="8">
    <location>
        <begin position="942"/>
        <end position="961"/>
    </location>
</feature>
<evidence type="ECO:0000256" key="2">
    <source>
        <dbReference type="ARBA" id="ARBA00022801"/>
    </source>
</evidence>
<feature type="binding site" evidence="4">
    <location>
        <position position="1500"/>
    </location>
    <ligand>
        <name>AMP</name>
        <dbReference type="ChEBI" id="CHEBI:456215"/>
    </ligand>
</feature>
<dbReference type="Gene3D" id="1.10.1300.10">
    <property type="entry name" value="3'5'-cyclic nucleotide phosphodiesterase, catalytic domain"/>
    <property type="match status" value="1"/>
</dbReference>
<feature type="region of interest" description="Disordered" evidence="7">
    <location>
        <begin position="44"/>
        <end position="63"/>
    </location>
</feature>
<organism evidence="10">
    <name type="scientific">Toxoplasma gondii (strain ATCC 50861 / VEG)</name>
    <dbReference type="NCBI Taxonomy" id="432359"/>
    <lineage>
        <taxon>Eukaryota</taxon>
        <taxon>Sar</taxon>
        <taxon>Alveolata</taxon>
        <taxon>Apicomplexa</taxon>
        <taxon>Conoidasida</taxon>
        <taxon>Coccidia</taxon>
        <taxon>Eucoccidiorida</taxon>
        <taxon>Eimeriorina</taxon>
        <taxon>Sarcocystidae</taxon>
        <taxon>Toxoplasma</taxon>
    </lineage>
</organism>
<keyword evidence="2 6" id="KW-0378">Hydrolase</keyword>
<dbReference type="CDD" id="cd00077">
    <property type="entry name" value="HDc"/>
    <property type="match status" value="1"/>
</dbReference>
<proteinExistence type="inferred from homology"/>
<feature type="region of interest" description="Disordered" evidence="7">
    <location>
        <begin position="1601"/>
        <end position="1691"/>
    </location>
</feature>
<feature type="region of interest" description="Disordered" evidence="7">
    <location>
        <begin position="192"/>
        <end position="211"/>
    </location>
</feature>
<name>A0A0F7UX39_TOXGV</name>
<dbReference type="InterPro" id="IPR002073">
    <property type="entry name" value="PDEase_catalytic_dom"/>
</dbReference>
<feature type="transmembrane region" description="Helical" evidence="8">
    <location>
        <begin position="778"/>
        <end position="797"/>
    </location>
</feature>
<protein>
    <recommendedName>
        <fullName evidence="6">Phosphodiesterase</fullName>
        <ecNumber evidence="6">3.1.4.-</ecNumber>
    </recommendedName>
</protein>
<feature type="binding site" evidence="5">
    <location>
        <position position="1350"/>
    </location>
    <ligand>
        <name>Zn(2+)</name>
        <dbReference type="ChEBI" id="CHEBI:29105"/>
        <label>1</label>
    </ligand>
</feature>
<dbReference type="GO" id="GO:0004114">
    <property type="term" value="F:3',5'-cyclic-nucleotide phosphodiesterase activity"/>
    <property type="evidence" value="ECO:0007669"/>
    <property type="project" value="InterPro"/>
</dbReference>
<feature type="compositionally biased region" description="Polar residues" evidence="7">
    <location>
        <begin position="354"/>
        <end position="374"/>
    </location>
</feature>
<dbReference type="SUPFAM" id="SSF109604">
    <property type="entry name" value="HD-domain/PDEase-like"/>
    <property type="match status" value="1"/>
</dbReference>
<dbReference type="PROSITE" id="PS51845">
    <property type="entry name" value="PDEASE_I_2"/>
    <property type="match status" value="1"/>
</dbReference>
<evidence type="ECO:0000313" key="10">
    <source>
        <dbReference type="EMBL" id="CEL74576.1"/>
    </source>
</evidence>
<reference evidence="10" key="1">
    <citation type="journal article" date="2015" name="PLoS ONE">
        <title>Comprehensive Evaluation of Toxoplasma gondii VEG and Neospora caninum LIV Genomes with Tachyzoite Stage Transcriptome and Proteome Defines Novel Transcript Features.</title>
        <authorList>
            <person name="Ramaprasad A."/>
            <person name="Mourier T."/>
            <person name="Naeem R."/>
            <person name="Malas T.B."/>
            <person name="Moussa E."/>
            <person name="Panigrahi A."/>
            <person name="Vermont S.J."/>
            <person name="Otto T.D."/>
            <person name="Wastling J."/>
            <person name="Pain A."/>
        </authorList>
    </citation>
    <scope>NUCLEOTIDE SEQUENCE</scope>
    <source>
        <strain evidence="10">VEG</strain>
    </source>
</reference>
<feature type="region of interest" description="Disordered" evidence="7">
    <location>
        <begin position="408"/>
        <end position="435"/>
    </location>
</feature>
<feature type="compositionally biased region" description="Basic and acidic residues" evidence="7">
    <location>
        <begin position="1614"/>
        <end position="1640"/>
    </location>
</feature>
<feature type="transmembrane region" description="Helical" evidence="8">
    <location>
        <begin position="817"/>
        <end position="844"/>
    </location>
</feature>
<dbReference type="InterPro" id="IPR036971">
    <property type="entry name" value="PDEase_catalytic_dom_sf"/>
</dbReference>
<dbReference type="GO" id="GO:0046872">
    <property type="term" value="F:metal ion binding"/>
    <property type="evidence" value="ECO:0007669"/>
    <property type="project" value="UniProtKB-KW"/>
</dbReference>
<feature type="compositionally biased region" description="Basic and acidic residues" evidence="7">
    <location>
        <begin position="246"/>
        <end position="260"/>
    </location>
</feature>
<feature type="binding site" evidence="5">
    <location>
        <position position="1388"/>
    </location>
    <ligand>
        <name>Zn(2+)</name>
        <dbReference type="ChEBI" id="CHEBI:29105"/>
        <label>1</label>
    </ligand>
</feature>
<evidence type="ECO:0000256" key="5">
    <source>
        <dbReference type="PIRSR" id="PIRSR623088-3"/>
    </source>
</evidence>
<dbReference type="PRINTS" id="PR00387">
    <property type="entry name" value="PDIESTERASE1"/>
</dbReference>
<comment type="similarity">
    <text evidence="6">Belongs to the cyclic nucleotide phosphodiesterase family.</text>
</comment>
<evidence type="ECO:0000256" key="8">
    <source>
        <dbReference type="SAM" id="Phobius"/>
    </source>
</evidence>
<feature type="region of interest" description="Disordered" evidence="7">
    <location>
        <begin position="311"/>
        <end position="374"/>
    </location>
</feature>
<feature type="region of interest" description="Disordered" evidence="7">
    <location>
        <begin position="216"/>
        <end position="279"/>
    </location>
</feature>
<accession>A0A0F7UX39</accession>
<dbReference type="InterPro" id="IPR003607">
    <property type="entry name" value="HD/PDEase_dom"/>
</dbReference>
<sequence>MERRGHLGECQRSPPSAPSSTLLPGSAPEAKMLSCVDLERAGSDVTVAPGPAGSDSVTSPYADPFRDRFAVGRGSVLEHERCLRRRRSDSTADDTAMPEICVDKHRPSPKLTAASTLPRNAEDLHHGYHDVEAAGEPYGEMNNASEDRSSNSQFRLRCGRQAWETRPNSAAFVTALRALPWASALVHAPPVEHAPIQPSPGGGVPDAGANRCLHIDDTGATDNDSIRPPSLATIALSPSSSGSRSPHPDSIEGADFRLREVGTGGDSSPASSLESMSSPSCVCHSTGSDTFVSARSDETPRFLALVAVHGKPRPTNSNCRLPPAQASESCAGSGWREENRKSSAIRGSGRLSEVTANQRKTRSGQNSGQRNQGARKSLILSENLEGGLPARVPNRVDESDLELAVASPVSSVFHQSDSRGKRCCSKENEDSRGPQTCFRCIGSSKKLHVRQHRNGESAGDAGHAENPQEAEWRDSRTVTTPSKDAQLSGVNALHTVPRMHRKKGAKELPEPSSPLETCRDREAEKVAFCLSGADQGRQLGGDPPGPIRRYVSRFLEMWGGDDWGSTYYDSFSGSRGDIDAVAHCFEGSVAADHQWNAARRHTRSRSPAGCGRHRSSSADGCLVVAAHEAGASPRRGVFEGRHTHSQTFSLVKPASFQWATTQPLEQECASEAVDCGGGDAKATANEEPVDQNHLRRKVMLLAERNREDLRCGWRHGAESAGGHTGDGDAALALPTQTKSRHGRGRASVWSSRGSSPLAFEYRTEEEAYRQYLNRLFPFRLMVVGMVLLLVEILQISWRLVQRSFLVDSQGQYSYYGLVNFDLIFVVIAVCLVIHIIVYSLLAAGGRIPGVKNRLESWSFTMIVLALLARICGMVCVAFMSEGIGDADAVVAGDGEERPVAFTSAPRALSSELVLLSLCCLFHVIVIDMMLPVRTLPSMAMHTVHILGCIGCCVLSVCLYPQCISSDGYAPPFPPRQLRRTVIHSKKRPCQNTMLSHRSTLGQPICAVSTCLFIVCGFLGRAQMEVAHRQLYMRWKDGLERLRAAEQKLHSHRTSKTGIEQLAMLVRQSQVLLRHACVSGSSRQSKQLALEQVADIQGQVLDIVTNVNNLYHAQMNTEEMSELLRFLPEGQDDAQRSLLRDWRGRSASFSGCGPVGRDSEQNACTLNSSILQSTCSTLCLGNVAPRNVTVDAPLTASTHALPSSRYHDAAAGHSCVTAPEGGVLGEGFGKTSKDVSPRHAESTSGDLAVTSNVKHDLREKSECDATRTLRQDPMIDLPDHMKAAIGVAWDLDFFELNERVNNNALLVTGQVQLLPLLRPEGLRCSPQVVRCYLRCLQQQYCPSNPYHNQLHAAMVSHCCLIIVNEVLPSKQALTYVDELCLIIASVAHDVGHPGLNNQYLISSQSLLATTYNDIAVLENYHAACCFRTAGINEDHNIFSGLAKEVYQYMRQNIIGLILSTDMSKHISYVSRLRVRAESGNFDVNNEGDRWLLFQGCIKAADLAHTATFWDNHKRWAECLCEEFFKQGDEERRQGMNVMDIFDRRQKDRFPQSQYRFIELVVEPLFNSVCSIEDLLKGRGGVRGKICKTLSSNLARWKEAAEALEKPAAGNSPKSSEAKTTEEGGETRKAGGAESAEKKESEAGACTPKSAGAVGSKTGDRRRSRIAGADASGKEAESQGKRRDEKKPEKSKT</sequence>
<dbReference type="EMBL" id="LN714497">
    <property type="protein sequence ID" value="CEL74576.1"/>
    <property type="molecule type" value="Genomic_DNA"/>
</dbReference>
<keyword evidence="1 5" id="KW-0479">Metal-binding</keyword>
<dbReference type="InterPro" id="IPR023088">
    <property type="entry name" value="PDEase"/>
</dbReference>
<feature type="compositionally biased region" description="Polar residues" evidence="7">
    <location>
        <begin position="477"/>
        <end position="486"/>
    </location>
</feature>
<feature type="binding site" evidence="5">
    <location>
        <position position="1500"/>
    </location>
    <ligand>
        <name>Zn(2+)</name>
        <dbReference type="ChEBI" id="CHEBI:29105"/>
        <label>1</label>
    </ligand>
</feature>
<feature type="transmembrane region" description="Helical" evidence="8">
    <location>
        <begin position="912"/>
        <end position="930"/>
    </location>
</feature>
<evidence type="ECO:0000256" key="6">
    <source>
        <dbReference type="RuleBase" id="RU363067"/>
    </source>
</evidence>
<keyword evidence="8" id="KW-1133">Transmembrane helix</keyword>